<dbReference type="KEGG" id="lpil:LIP_2008"/>
<feature type="transmembrane region" description="Helical" evidence="7">
    <location>
        <begin position="180"/>
        <end position="202"/>
    </location>
</feature>
<keyword evidence="4 7" id="KW-0812">Transmembrane</keyword>
<evidence type="ECO:0000256" key="3">
    <source>
        <dbReference type="ARBA" id="ARBA00022475"/>
    </source>
</evidence>
<dbReference type="InterPro" id="IPR000515">
    <property type="entry name" value="MetI-like"/>
</dbReference>
<reference evidence="10" key="2">
    <citation type="journal article" date="2016" name="Int. J. Syst. Evol. Microbiol.">
        <title>Complete genome sequence and cell structure of Limnochorda pilosa, a Gram-negative spore-former within the phylum Firmicutes.</title>
        <authorList>
            <person name="Watanabe M."/>
            <person name="Kojima H."/>
            <person name="Fukui M."/>
        </authorList>
    </citation>
    <scope>NUCLEOTIDE SEQUENCE [LARGE SCALE GENOMIC DNA]</scope>
    <source>
        <strain evidence="10">HC45</strain>
    </source>
</reference>
<accession>A0A0K2SLZ5</accession>
<dbReference type="GO" id="GO:0055085">
    <property type="term" value="P:transmembrane transport"/>
    <property type="evidence" value="ECO:0007669"/>
    <property type="project" value="InterPro"/>
</dbReference>
<evidence type="ECO:0000256" key="5">
    <source>
        <dbReference type="ARBA" id="ARBA00022989"/>
    </source>
</evidence>
<sequence>MPAHRNLLRTLQIGLSLLAALVVVFPVYWMIRTTMGDPLAYPPPFLPTDFSLQAYVKVFEHPLIWRWMGNTLFVAGGTVAVNLICSSLGAYALARLPFKGKNLVLLLVLSTQMMSQALLVTPMFRIFSNLGWINTLGVLILADTALTLPLSTWILVRFFERVPKELEEAALIDGSSRMGVYRRIVLPLASPALVTVAILTFFDAWNEYIFGYTFTNTAQNWVASVGLSSFMGQFLIEWRSLMIMTSIFILLPVAFYVIFERYIVSGLVEGALKE</sequence>
<dbReference type="STRING" id="1555112.LIP_2008"/>
<dbReference type="AlphaFoldDB" id="A0A0K2SLZ5"/>
<keyword evidence="2 7" id="KW-0813">Transport</keyword>
<feature type="transmembrane region" description="Helical" evidence="7">
    <location>
        <begin position="72"/>
        <end position="94"/>
    </location>
</feature>
<keyword evidence="10" id="KW-1185">Reference proteome</keyword>
<keyword evidence="3" id="KW-1003">Cell membrane</keyword>
<comment type="similarity">
    <text evidence="7">Belongs to the binding-protein-dependent transport system permease family.</text>
</comment>
<protein>
    <recommendedName>
        <fullName evidence="8">ABC transmembrane type-1 domain-containing protein</fullName>
    </recommendedName>
</protein>
<dbReference type="PANTHER" id="PTHR32243:SF18">
    <property type="entry name" value="INNER MEMBRANE ABC TRANSPORTER PERMEASE PROTEIN YCJP"/>
    <property type="match status" value="1"/>
</dbReference>
<proteinExistence type="inferred from homology"/>
<feature type="domain" description="ABC transmembrane type-1" evidence="8">
    <location>
        <begin position="68"/>
        <end position="259"/>
    </location>
</feature>
<feature type="transmembrane region" description="Helical" evidence="7">
    <location>
        <begin position="136"/>
        <end position="159"/>
    </location>
</feature>
<dbReference type="PROSITE" id="PS50928">
    <property type="entry name" value="ABC_TM1"/>
    <property type="match status" value="1"/>
</dbReference>
<dbReference type="RefSeq" id="WP_068137283.1">
    <property type="nucleotide sequence ID" value="NZ_AP014924.1"/>
</dbReference>
<gene>
    <name evidence="9" type="ORF">LIP_2008</name>
</gene>
<dbReference type="InterPro" id="IPR035906">
    <property type="entry name" value="MetI-like_sf"/>
</dbReference>
<evidence type="ECO:0000256" key="6">
    <source>
        <dbReference type="ARBA" id="ARBA00023136"/>
    </source>
</evidence>
<dbReference type="Pfam" id="PF00528">
    <property type="entry name" value="BPD_transp_1"/>
    <property type="match status" value="1"/>
</dbReference>
<dbReference type="Proteomes" id="UP000065807">
    <property type="component" value="Chromosome"/>
</dbReference>
<evidence type="ECO:0000256" key="2">
    <source>
        <dbReference type="ARBA" id="ARBA00022448"/>
    </source>
</evidence>
<comment type="subcellular location">
    <subcellularLocation>
        <location evidence="1 7">Cell membrane</location>
        <topology evidence="1 7">Multi-pass membrane protein</topology>
    </subcellularLocation>
</comment>
<dbReference type="GO" id="GO:0005886">
    <property type="term" value="C:plasma membrane"/>
    <property type="evidence" value="ECO:0007669"/>
    <property type="project" value="UniProtKB-SubCell"/>
</dbReference>
<evidence type="ECO:0000313" key="9">
    <source>
        <dbReference type="EMBL" id="BAS27849.1"/>
    </source>
</evidence>
<evidence type="ECO:0000256" key="7">
    <source>
        <dbReference type="RuleBase" id="RU363032"/>
    </source>
</evidence>
<organism evidence="9 10">
    <name type="scientific">Limnochorda pilosa</name>
    <dbReference type="NCBI Taxonomy" id="1555112"/>
    <lineage>
        <taxon>Bacteria</taxon>
        <taxon>Bacillati</taxon>
        <taxon>Bacillota</taxon>
        <taxon>Limnochordia</taxon>
        <taxon>Limnochordales</taxon>
        <taxon>Limnochordaceae</taxon>
        <taxon>Limnochorda</taxon>
    </lineage>
</organism>
<feature type="transmembrane region" description="Helical" evidence="7">
    <location>
        <begin position="238"/>
        <end position="259"/>
    </location>
</feature>
<dbReference type="PATRIC" id="fig|1555112.3.peg.2042"/>
<evidence type="ECO:0000256" key="1">
    <source>
        <dbReference type="ARBA" id="ARBA00004651"/>
    </source>
</evidence>
<keyword evidence="6 7" id="KW-0472">Membrane</keyword>
<dbReference type="EMBL" id="AP014924">
    <property type="protein sequence ID" value="BAS27849.1"/>
    <property type="molecule type" value="Genomic_DNA"/>
</dbReference>
<reference evidence="10" key="1">
    <citation type="submission" date="2015-07" db="EMBL/GenBank/DDBJ databases">
        <title>Complete genome sequence and phylogenetic analysis of Limnochorda pilosa.</title>
        <authorList>
            <person name="Watanabe M."/>
            <person name="Kojima H."/>
            <person name="Fukui M."/>
        </authorList>
    </citation>
    <scope>NUCLEOTIDE SEQUENCE [LARGE SCALE GENOMIC DNA]</scope>
    <source>
        <strain evidence="10">HC45</strain>
    </source>
</reference>
<keyword evidence="5 7" id="KW-1133">Transmembrane helix</keyword>
<dbReference type="OrthoDB" id="9810086at2"/>
<dbReference type="InterPro" id="IPR050901">
    <property type="entry name" value="BP-dep_ABC_trans_perm"/>
</dbReference>
<dbReference type="SUPFAM" id="SSF161098">
    <property type="entry name" value="MetI-like"/>
    <property type="match status" value="1"/>
</dbReference>
<dbReference type="Gene3D" id="1.10.3720.10">
    <property type="entry name" value="MetI-like"/>
    <property type="match status" value="1"/>
</dbReference>
<dbReference type="PANTHER" id="PTHR32243">
    <property type="entry name" value="MALTOSE TRANSPORT SYSTEM PERMEASE-RELATED"/>
    <property type="match status" value="1"/>
</dbReference>
<evidence type="ECO:0000259" key="8">
    <source>
        <dbReference type="PROSITE" id="PS50928"/>
    </source>
</evidence>
<evidence type="ECO:0000256" key="4">
    <source>
        <dbReference type="ARBA" id="ARBA00022692"/>
    </source>
</evidence>
<feature type="transmembrane region" description="Helical" evidence="7">
    <location>
        <begin position="103"/>
        <end position="124"/>
    </location>
</feature>
<feature type="transmembrane region" description="Helical" evidence="7">
    <location>
        <begin position="12"/>
        <end position="31"/>
    </location>
</feature>
<dbReference type="CDD" id="cd06261">
    <property type="entry name" value="TM_PBP2"/>
    <property type="match status" value="1"/>
</dbReference>
<evidence type="ECO:0000313" key="10">
    <source>
        <dbReference type="Proteomes" id="UP000065807"/>
    </source>
</evidence>
<name>A0A0K2SLZ5_LIMPI</name>